<proteinExistence type="predicted"/>
<dbReference type="SUPFAM" id="SSF48652">
    <property type="entry name" value="Tetraspanin"/>
    <property type="match status" value="1"/>
</dbReference>
<evidence type="ECO:0000256" key="2">
    <source>
        <dbReference type="ARBA" id="ARBA00022692"/>
    </source>
</evidence>
<dbReference type="AlphaFoldDB" id="A0A0X3PVW4"/>
<dbReference type="GO" id="GO:0016020">
    <property type="term" value="C:membrane"/>
    <property type="evidence" value="ECO:0007669"/>
    <property type="project" value="UniProtKB-SubCell"/>
</dbReference>
<keyword evidence="4 5" id="KW-0472">Membrane</keyword>
<keyword evidence="3 5" id="KW-1133">Transmembrane helix</keyword>
<protein>
    <submittedName>
        <fullName evidence="7">Tetraspanin family</fullName>
    </submittedName>
</protein>
<dbReference type="InterPro" id="IPR018499">
    <property type="entry name" value="Tetraspanin/Peripherin"/>
</dbReference>
<feature type="transmembrane region" description="Helical" evidence="5">
    <location>
        <begin position="36"/>
        <end position="56"/>
    </location>
</feature>
<dbReference type="Pfam" id="PF00335">
    <property type="entry name" value="Tetraspanin"/>
    <property type="match status" value="1"/>
</dbReference>
<keyword evidence="6" id="KW-0732">Signal</keyword>
<feature type="signal peptide" evidence="6">
    <location>
        <begin position="1"/>
        <end position="16"/>
    </location>
</feature>
<evidence type="ECO:0000256" key="1">
    <source>
        <dbReference type="ARBA" id="ARBA00004141"/>
    </source>
</evidence>
<evidence type="ECO:0000256" key="6">
    <source>
        <dbReference type="SAM" id="SignalP"/>
    </source>
</evidence>
<evidence type="ECO:0000256" key="3">
    <source>
        <dbReference type="ARBA" id="ARBA00022989"/>
    </source>
</evidence>
<accession>A0A0X3PVW4</accession>
<evidence type="ECO:0000256" key="4">
    <source>
        <dbReference type="ARBA" id="ARBA00023136"/>
    </source>
</evidence>
<organism evidence="7">
    <name type="scientific">Schistocephalus solidus</name>
    <name type="common">Tapeworm</name>
    <dbReference type="NCBI Taxonomy" id="70667"/>
    <lineage>
        <taxon>Eukaryota</taxon>
        <taxon>Metazoa</taxon>
        <taxon>Spiralia</taxon>
        <taxon>Lophotrochozoa</taxon>
        <taxon>Platyhelminthes</taxon>
        <taxon>Cestoda</taxon>
        <taxon>Eucestoda</taxon>
        <taxon>Diphyllobothriidea</taxon>
        <taxon>Diphyllobothriidae</taxon>
        <taxon>Schistocephalus</taxon>
    </lineage>
</organism>
<feature type="non-terminal residue" evidence="7">
    <location>
        <position position="134"/>
    </location>
</feature>
<feature type="chain" id="PRO_5007051341" evidence="6">
    <location>
        <begin position="17"/>
        <end position="134"/>
    </location>
</feature>
<comment type="subcellular location">
    <subcellularLocation>
        <location evidence="1">Membrane</location>
        <topology evidence="1">Multi-pass membrane protein</topology>
    </subcellularLocation>
</comment>
<dbReference type="EMBL" id="GEEE01007915">
    <property type="protein sequence ID" value="JAP55310.1"/>
    <property type="molecule type" value="Transcribed_RNA"/>
</dbReference>
<name>A0A0X3PVW4_SCHSO</name>
<dbReference type="InterPro" id="IPR008952">
    <property type="entry name" value="Tetraspanin_EC2_sf"/>
</dbReference>
<reference evidence="7" key="1">
    <citation type="submission" date="2016-01" db="EMBL/GenBank/DDBJ databases">
        <title>Reference transcriptome for the parasite Schistocephalus solidus: insights into the molecular evolution of parasitism.</title>
        <authorList>
            <person name="Hebert F.O."/>
            <person name="Grambauer S."/>
            <person name="Barber I."/>
            <person name="Landry C.R."/>
            <person name="Aubin-Horth N."/>
        </authorList>
    </citation>
    <scope>NUCLEOTIDE SEQUENCE</scope>
</reference>
<sequence length="134" mass="14888">MTILLLLLGVFTFVFSLSTAAWPRQKRDASAGKYTVMVVIILIFLCGIIVGLFRGIQRMQTLGAVKIHQIYDAKNHPVNSNILVFLTETQLSCCGRDMLDFYPIDHLPISCCADRAAKCTPEKAFKTGCVNSMK</sequence>
<keyword evidence="2 5" id="KW-0812">Transmembrane</keyword>
<evidence type="ECO:0000256" key="5">
    <source>
        <dbReference type="SAM" id="Phobius"/>
    </source>
</evidence>
<gene>
    <name evidence="7" type="ORF">TR167025</name>
</gene>
<evidence type="ECO:0000313" key="7">
    <source>
        <dbReference type="EMBL" id="JAP55310.1"/>
    </source>
</evidence>